<dbReference type="EMBL" id="BARS01057829">
    <property type="protein sequence ID" value="GAG43247.1"/>
    <property type="molecule type" value="Genomic_DNA"/>
</dbReference>
<keyword evidence="4 5" id="KW-0472">Membrane</keyword>
<dbReference type="InterPro" id="IPR035906">
    <property type="entry name" value="MetI-like_sf"/>
</dbReference>
<comment type="subcellular location">
    <subcellularLocation>
        <location evidence="1">Membrane</location>
        <topology evidence="1">Multi-pass membrane protein</topology>
    </subcellularLocation>
</comment>
<evidence type="ECO:0000313" key="7">
    <source>
        <dbReference type="EMBL" id="GAG43247.1"/>
    </source>
</evidence>
<feature type="transmembrane region" description="Helical" evidence="5">
    <location>
        <begin position="40"/>
        <end position="63"/>
    </location>
</feature>
<dbReference type="GO" id="GO:0006865">
    <property type="term" value="P:amino acid transport"/>
    <property type="evidence" value="ECO:0007669"/>
    <property type="project" value="TreeGrafter"/>
</dbReference>
<dbReference type="GO" id="GO:0005886">
    <property type="term" value="C:plasma membrane"/>
    <property type="evidence" value="ECO:0007669"/>
    <property type="project" value="TreeGrafter"/>
</dbReference>
<dbReference type="InterPro" id="IPR043429">
    <property type="entry name" value="ArtM/GltK/GlnP/TcyL/YhdX-like"/>
</dbReference>
<gene>
    <name evidence="7" type="ORF">S01H1_84625</name>
</gene>
<dbReference type="InterPro" id="IPR000515">
    <property type="entry name" value="MetI-like"/>
</dbReference>
<keyword evidence="2 5" id="KW-0812">Transmembrane</keyword>
<organism evidence="7">
    <name type="scientific">marine sediment metagenome</name>
    <dbReference type="NCBI Taxonomy" id="412755"/>
    <lineage>
        <taxon>unclassified sequences</taxon>
        <taxon>metagenomes</taxon>
        <taxon>ecological metagenomes</taxon>
    </lineage>
</organism>
<name>X0Y7H4_9ZZZZ</name>
<accession>X0Y7H4</accession>
<evidence type="ECO:0000256" key="3">
    <source>
        <dbReference type="ARBA" id="ARBA00022989"/>
    </source>
</evidence>
<dbReference type="SUPFAM" id="SSF161098">
    <property type="entry name" value="MetI-like"/>
    <property type="match status" value="1"/>
</dbReference>
<protein>
    <recommendedName>
        <fullName evidence="6">ABC transmembrane type-1 domain-containing protein</fullName>
    </recommendedName>
</protein>
<proteinExistence type="predicted"/>
<comment type="caution">
    <text evidence="7">The sequence shown here is derived from an EMBL/GenBank/DDBJ whole genome shotgun (WGS) entry which is preliminary data.</text>
</comment>
<dbReference type="CDD" id="cd06261">
    <property type="entry name" value="TM_PBP2"/>
    <property type="match status" value="1"/>
</dbReference>
<evidence type="ECO:0000256" key="2">
    <source>
        <dbReference type="ARBA" id="ARBA00022692"/>
    </source>
</evidence>
<feature type="transmembrane region" description="Helical" evidence="5">
    <location>
        <begin position="104"/>
        <end position="123"/>
    </location>
</feature>
<dbReference type="PROSITE" id="PS50928">
    <property type="entry name" value="ABC_TM1"/>
    <property type="match status" value="1"/>
</dbReference>
<evidence type="ECO:0000256" key="4">
    <source>
        <dbReference type="ARBA" id="ARBA00023136"/>
    </source>
</evidence>
<dbReference type="PANTHER" id="PTHR30614:SF41">
    <property type="entry name" value="INNER MEMBRANE AMINO-ACID ABC TRANSPORTER PERMEASE PROTEIN YHDY"/>
    <property type="match status" value="1"/>
</dbReference>
<dbReference type="Gene3D" id="1.10.3720.10">
    <property type="entry name" value="MetI-like"/>
    <property type="match status" value="1"/>
</dbReference>
<dbReference type="PANTHER" id="PTHR30614">
    <property type="entry name" value="MEMBRANE COMPONENT OF AMINO ACID ABC TRANSPORTER"/>
    <property type="match status" value="1"/>
</dbReference>
<evidence type="ECO:0000256" key="1">
    <source>
        <dbReference type="ARBA" id="ARBA00004141"/>
    </source>
</evidence>
<feature type="non-terminal residue" evidence="7">
    <location>
        <position position="125"/>
    </location>
</feature>
<keyword evidence="3 5" id="KW-1133">Transmembrane helix</keyword>
<evidence type="ECO:0000256" key="5">
    <source>
        <dbReference type="SAM" id="Phobius"/>
    </source>
</evidence>
<evidence type="ECO:0000259" key="6">
    <source>
        <dbReference type="PROSITE" id="PS50928"/>
    </source>
</evidence>
<dbReference type="Pfam" id="PF00528">
    <property type="entry name" value="BPD_transp_1"/>
    <property type="match status" value="1"/>
</dbReference>
<dbReference type="AlphaFoldDB" id="X0Y7H4"/>
<dbReference type="GO" id="GO:0055085">
    <property type="term" value="P:transmembrane transport"/>
    <property type="evidence" value="ECO:0007669"/>
    <property type="project" value="InterPro"/>
</dbReference>
<sequence length="125" mass="13627">MLRAQVGIILFASAYQAEVVRGGLQGVAYGQVEAAAALGLSYWKTMVLIVLPQALKIVIPSMVSSAISLLKDTSLVVIIGLFDLLGIANLVLANPIWLGKMFETYVFVAALYWVMCFSMSRYARH</sequence>
<reference evidence="7" key="1">
    <citation type="journal article" date="2014" name="Front. Microbiol.">
        <title>High frequency of phylogenetically diverse reductive dehalogenase-homologous genes in deep subseafloor sedimentary metagenomes.</title>
        <authorList>
            <person name="Kawai M."/>
            <person name="Futagami T."/>
            <person name="Toyoda A."/>
            <person name="Takaki Y."/>
            <person name="Nishi S."/>
            <person name="Hori S."/>
            <person name="Arai W."/>
            <person name="Tsubouchi T."/>
            <person name="Morono Y."/>
            <person name="Uchiyama I."/>
            <person name="Ito T."/>
            <person name="Fujiyama A."/>
            <person name="Inagaki F."/>
            <person name="Takami H."/>
        </authorList>
    </citation>
    <scope>NUCLEOTIDE SEQUENCE</scope>
    <source>
        <strain evidence="7">Expedition CK06-06</strain>
    </source>
</reference>
<feature type="domain" description="ABC transmembrane type-1" evidence="6">
    <location>
        <begin position="1"/>
        <end position="123"/>
    </location>
</feature>
<feature type="transmembrane region" description="Helical" evidence="5">
    <location>
        <begin position="75"/>
        <end position="98"/>
    </location>
</feature>